<proteinExistence type="predicted"/>
<gene>
    <name evidence="1" type="ORF">ODALV1_LOCUS15718</name>
</gene>
<reference evidence="1 2" key="1">
    <citation type="submission" date="2024-08" db="EMBL/GenBank/DDBJ databases">
        <authorList>
            <person name="Cucini C."/>
            <person name="Frati F."/>
        </authorList>
    </citation>
    <scope>NUCLEOTIDE SEQUENCE [LARGE SCALE GENOMIC DNA]</scope>
</reference>
<name>A0ABP1QVW3_9HEXA</name>
<accession>A0ABP1QVW3</accession>
<evidence type="ECO:0000313" key="1">
    <source>
        <dbReference type="EMBL" id="CAL8112595.1"/>
    </source>
</evidence>
<organism evidence="1 2">
    <name type="scientific">Orchesella dallaii</name>
    <dbReference type="NCBI Taxonomy" id="48710"/>
    <lineage>
        <taxon>Eukaryota</taxon>
        <taxon>Metazoa</taxon>
        <taxon>Ecdysozoa</taxon>
        <taxon>Arthropoda</taxon>
        <taxon>Hexapoda</taxon>
        <taxon>Collembola</taxon>
        <taxon>Entomobryomorpha</taxon>
        <taxon>Entomobryoidea</taxon>
        <taxon>Orchesellidae</taxon>
        <taxon>Orchesellinae</taxon>
        <taxon>Orchesella</taxon>
    </lineage>
</organism>
<protein>
    <submittedName>
        <fullName evidence="1">Uncharacterized protein</fullName>
    </submittedName>
</protein>
<comment type="caution">
    <text evidence="1">The sequence shown here is derived from an EMBL/GenBank/DDBJ whole genome shotgun (WGS) entry which is preliminary data.</text>
</comment>
<keyword evidence="2" id="KW-1185">Reference proteome</keyword>
<dbReference type="EMBL" id="CAXLJM020000048">
    <property type="protein sequence ID" value="CAL8112595.1"/>
    <property type="molecule type" value="Genomic_DNA"/>
</dbReference>
<sequence length="150" mass="17903">MPNVNNEIPKLTAFYDIPLQNYDDDRCPHIPEFHRRRLSTIYEEKDEERSNEYNLLLCEEIFNEEILEESANEELDTAKWTFPTQAPEEQYARCTPLVKLRNFNSEMYKNSPDHRGAIMWNEIPRDVDIQKLGVAQFLEQFKQGKYAKKK</sequence>
<dbReference type="Proteomes" id="UP001642540">
    <property type="component" value="Unassembled WGS sequence"/>
</dbReference>
<evidence type="ECO:0000313" key="2">
    <source>
        <dbReference type="Proteomes" id="UP001642540"/>
    </source>
</evidence>